<dbReference type="InterPro" id="IPR013094">
    <property type="entry name" value="AB_hydrolase_3"/>
</dbReference>
<organism evidence="4 5">
    <name type="scientific">Eucalyptus globulus</name>
    <name type="common">Tasmanian blue gum</name>
    <dbReference type="NCBI Taxonomy" id="34317"/>
    <lineage>
        <taxon>Eukaryota</taxon>
        <taxon>Viridiplantae</taxon>
        <taxon>Streptophyta</taxon>
        <taxon>Embryophyta</taxon>
        <taxon>Tracheophyta</taxon>
        <taxon>Spermatophyta</taxon>
        <taxon>Magnoliopsida</taxon>
        <taxon>eudicotyledons</taxon>
        <taxon>Gunneridae</taxon>
        <taxon>Pentapetalae</taxon>
        <taxon>rosids</taxon>
        <taxon>malvids</taxon>
        <taxon>Myrtales</taxon>
        <taxon>Myrtaceae</taxon>
        <taxon>Myrtoideae</taxon>
        <taxon>Eucalypteae</taxon>
        <taxon>Eucalyptus</taxon>
    </lineage>
</organism>
<comment type="similarity">
    <text evidence="1">Belongs to the 'GDXG' lipolytic enzyme family.</text>
</comment>
<proteinExistence type="inferred from homology"/>
<comment type="caution">
    <text evidence="4">The sequence shown here is derived from an EMBL/GenBank/DDBJ whole genome shotgun (WGS) entry which is preliminary data.</text>
</comment>
<protein>
    <recommendedName>
        <fullName evidence="3">Alpha/beta hydrolase fold-3 domain-containing protein</fullName>
    </recommendedName>
</protein>
<sequence>MDPYAFLKLSPNPDGSVTRLSSPPTAPASAAPDSPDPALSKDVPLDPARSTFLRLFLPRAAAPAPARLPVILYFHGGGFVLFSATSRMFHDSCCRTASALGAVVVSVEYRLAPEHRLPAAYDDAAAALAWLRSQALDAGGGGEPWLRERADFERCYLMGSSAGANIVYHSALRSLDFDLAPVRIRGLIFNQPYFGGVQRTESELRSDNDRILPLPANDLMWSLALPQGADRSHEYCDPTADGAAGREKAGRLPRCLVRGHAGDPLVDRQKMFAKMLEARGAPVTTSFGEGGCHGVELFDPAKAQAMVEIIRDFVNVDSVKSTM</sequence>
<dbReference type="InterPro" id="IPR029058">
    <property type="entry name" value="AB_hydrolase_fold"/>
</dbReference>
<feature type="region of interest" description="Disordered" evidence="2">
    <location>
        <begin position="1"/>
        <end position="42"/>
    </location>
</feature>
<name>A0ABD3KW67_EUCGL</name>
<dbReference type="Proteomes" id="UP001634007">
    <property type="component" value="Unassembled WGS sequence"/>
</dbReference>
<evidence type="ECO:0000313" key="4">
    <source>
        <dbReference type="EMBL" id="KAL3743673.1"/>
    </source>
</evidence>
<evidence type="ECO:0000259" key="3">
    <source>
        <dbReference type="Pfam" id="PF07859"/>
    </source>
</evidence>
<dbReference type="PANTHER" id="PTHR23024">
    <property type="entry name" value="ARYLACETAMIDE DEACETYLASE"/>
    <property type="match status" value="1"/>
</dbReference>
<evidence type="ECO:0000256" key="1">
    <source>
        <dbReference type="ARBA" id="ARBA00010515"/>
    </source>
</evidence>
<dbReference type="PANTHER" id="PTHR23024:SF113">
    <property type="entry name" value="CARBOXYLESTERASE 8-RELATED"/>
    <property type="match status" value="1"/>
</dbReference>
<dbReference type="Pfam" id="PF07859">
    <property type="entry name" value="Abhydrolase_3"/>
    <property type="match status" value="1"/>
</dbReference>
<keyword evidence="5" id="KW-1185">Reference proteome</keyword>
<feature type="domain" description="Alpha/beta hydrolase fold-3" evidence="3">
    <location>
        <begin position="71"/>
        <end position="295"/>
    </location>
</feature>
<gene>
    <name evidence="4" type="ORF">ACJRO7_018874</name>
</gene>
<accession>A0ABD3KW67</accession>
<dbReference type="Gene3D" id="3.40.50.1820">
    <property type="entry name" value="alpha/beta hydrolase"/>
    <property type="match status" value="1"/>
</dbReference>
<evidence type="ECO:0000256" key="2">
    <source>
        <dbReference type="SAM" id="MobiDB-lite"/>
    </source>
</evidence>
<reference evidence="4 5" key="1">
    <citation type="submission" date="2024-11" db="EMBL/GenBank/DDBJ databases">
        <title>Chromosome-level genome assembly of Eucalyptus globulus Labill. provides insights into its genome evolution.</title>
        <authorList>
            <person name="Li X."/>
        </authorList>
    </citation>
    <scope>NUCLEOTIDE SEQUENCE [LARGE SCALE GENOMIC DNA]</scope>
    <source>
        <strain evidence="4">CL2024</strain>
        <tissue evidence="4">Fresh tender leaves</tissue>
    </source>
</reference>
<evidence type="ECO:0000313" key="5">
    <source>
        <dbReference type="Proteomes" id="UP001634007"/>
    </source>
</evidence>
<dbReference type="InterPro" id="IPR050466">
    <property type="entry name" value="Carboxylest/Gibb_receptor"/>
</dbReference>
<dbReference type="SUPFAM" id="SSF53474">
    <property type="entry name" value="alpha/beta-Hydrolases"/>
    <property type="match status" value="1"/>
</dbReference>
<feature type="compositionally biased region" description="Low complexity" evidence="2">
    <location>
        <begin position="20"/>
        <end position="40"/>
    </location>
</feature>
<dbReference type="AlphaFoldDB" id="A0ABD3KW67"/>
<dbReference type="EMBL" id="JBJKBG010000004">
    <property type="protein sequence ID" value="KAL3743673.1"/>
    <property type="molecule type" value="Genomic_DNA"/>
</dbReference>